<dbReference type="OrthoDB" id="3989763at2759"/>
<feature type="region of interest" description="Disordered" evidence="1">
    <location>
        <begin position="361"/>
        <end position="422"/>
    </location>
</feature>
<reference evidence="2" key="2">
    <citation type="submission" date="2021-01" db="EMBL/GenBank/DDBJ databases">
        <authorList>
            <person name="Schikora-Tamarit M.A."/>
        </authorList>
    </citation>
    <scope>NUCLEOTIDE SEQUENCE</scope>
    <source>
        <strain evidence="2">CBS6075</strain>
    </source>
</reference>
<sequence>MQELEIPESPVREDERLTWQIVERLSTTASTERRINIQSKIREISGRKTRRHGFCQRHVYTADLAEYLNLASRAELDCTARKGVSDERILYMLNRKYVKLRHFYERHQVAKHRFKKKDFSMYLEDFKKYQATRGRGGKAFYETLEDRLRSGSQRHDLERLEKMQLEQVSSDESDESEQEEGGAPGNSISLLSDNESEVEPEPIAEPIQETFTDAQLSQIDLNIQSSPIITIEDTPPPTPEPVALIVSDHTPTPSPVKKPKTPATGTQEMLQELQEEDPNSRRTRRHKFSQDHVYVTDTAVYLGLSSIYHLNDLYDQGKSFNQILDFLDSVYLQKRQERERKDIGYGPLYKPTFRQYLESETHKLAQQDSAPKESVHEKSSEDEYVEEESQVPFVKQTFDMVSPERDEMSQTKESQDRDTSQEDEFVFRNRVLKKRNALKGVLPYSFYKINKTAPAPVKRHEPSIQRPGLARKKKIHKYQKDDEMTNFISDQRIQEDDIRPFNYLPRVESLDEEPSITDHGELEINVLSSASSDSDVQELFERDVRTGYAQEDKTSGIDYMLSRAPRASSQKPSTKPRRPRIGARSRTGIQSPSARYAQKTPRPRSRQLPMYQKESIWRQARFYSPDDEPKQNFEVYQEDTPQTDSKYVSTSATKRRRKALTLAPGGSVGNNDLFYFQRQRIVGTAQLEDVEKINQVAEKQPFANKTNTYHNVVERLAKTATQEAFDMKDLSLQKFKSVSTNETSLLGSRLFEESLNDDGEYYKDDSIEFSFVNIQFSVDEYNIEKCSRMTDRLVKSVLTFLAKDDGLDADEHSQVRRVFVRLLQLTWNVKYWSFNEFTRLSRVLLSSATAFLDSQASYKTKIIYAPYYLTLMHLCNRFTRQTRNEFHGFEVMQGRLERLISQIACSLPSSQFYAMLKSKTSTMSESMGMFLKLCPSPWSHVASLAREYRFSFQNVVNYLYYLHSQRPVLVDWEYFIHEIEDMQSILNLGKYRTVLSTIMKIIKELDWNFEELLLVKIYRLMSYHRFENLGSSSRVPSSVSIRLTIGESDGCLEMYIKFLILHVNEYMEPEKKMSLIEKVTPVSDIRTCTPKLLGNRISLFMVMTRLFKHDFVKPVSNLFSVLLSFDSTPAYELLLDLISSYTQCELETLNKLPASILRICLTKTVESINNLKLVSDLAIDRFRYLVRQLHDAAIENTIDRRFGHYIVLFTSLLQLRNSKISNVVYRTIDVIRKLIWMRPATMNALDPRIRSDMTTALRSIILAPDMDNAPLKRTSILSWVHVSSVSGVVLEALVHLEWPYFGTPELRAEYELVFYTGVMTFYSQHVSRNLFSDMFKVFLRNLAKKCTKDLFDFCKLLSQQEENEGYMEFRTGKNISDMTMVEFYSHTIRVTIRILARLVVGAKKGKSQDDSYLKLFVRSLSGEFQKSKITGKFERPREDYIILIRYLNTVASNILYSLPEFVNLRHELAIEDVQAPLNERFDSIDSMVDLMVLLETEYVTSLANHKFSTFLDDMVADLDEIPVFEANPLRKSVFYPLLTLAALHAASLSAEKSHWIHLQNWLTIWTLAAKRRKVFDQSDIWCCVRLITMFSELGCYKQGHESVAKQCTKLMYQLIETLSFALAGYEDMVDLCRLLDVLTSVEELSRPSRFSFGVTETISKEFHNLFEEYEPILRPRIEGYFDDEQIDLKEYRDNARRLCGCLDSSANDVPLTSGDFHELQFLR</sequence>
<dbReference type="GeneID" id="70236299"/>
<gene>
    <name evidence="2" type="ORF">OGAPHI_004334</name>
</gene>
<accession>A0A9P8P6X4</accession>
<feature type="compositionally biased region" description="Basic and acidic residues" evidence="1">
    <location>
        <begin position="402"/>
        <end position="420"/>
    </location>
</feature>
<evidence type="ECO:0000313" key="3">
    <source>
        <dbReference type="Proteomes" id="UP000769157"/>
    </source>
</evidence>
<name>A0A9P8P6X4_9ASCO</name>
<protein>
    <submittedName>
        <fullName evidence="2">Uncharacterized protein</fullName>
    </submittedName>
</protein>
<dbReference type="RefSeq" id="XP_046061349.1">
    <property type="nucleotide sequence ID" value="XM_046205401.1"/>
</dbReference>
<feature type="compositionally biased region" description="Basic residues" evidence="1">
    <location>
        <begin position="574"/>
        <end position="583"/>
    </location>
</feature>
<dbReference type="EMBL" id="JAEUBE010000295">
    <property type="protein sequence ID" value="KAH3666145.1"/>
    <property type="molecule type" value="Genomic_DNA"/>
</dbReference>
<comment type="caution">
    <text evidence="2">The sequence shown here is derived from an EMBL/GenBank/DDBJ whole genome shotgun (WGS) entry which is preliminary data.</text>
</comment>
<keyword evidence="3" id="KW-1185">Reference proteome</keyword>
<feature type="compositionally biased region" description="Basic and acidic residues" evidence="1">
    <location>
        <begin position="361"/>
        <end position="381"/>
    </location>
</feature>
<organism evidence="2 3">
    <name type="scientific">Ogataea philodendri</name>
    <dbReference type="NCBI Taxonomy" id="1378263"/>
    <lineage>
        <taxon>Eukaryota</taxon>
        <taxon>Fungi</taxon>
        <taxon>Dikarya</taxon>
        <taxon>Ascomycota</taxon>
        <taxon>Saccharomycotina</taxon>
        <taxon>Pichiomycetes</taxon>
        <taxon>Pichiales</taxon>
        <taxon>Pichiaceae</taxon>
        <taxon>Ogataea</taxon>
    </lineage>
</organism>
<feature type="region of interest" description="Disordered" evidence="1">
    <location>
        <begin position="166"/>
        <end position="200"/>
    </location>
</feature>
<dbReference type="Proteomes" id="UP000769157">
    <property type="component" value="Unassembled WGS sequence"/>
</dbReference>
<proteinExistence type="predicted"/>
<feature type="region of interest" description="Disordered" evidence="1">
    <location>
        <begin position="555"/>
        <end position="608"/>
    </location>
</feature>
<evidence type="ECO:0000256" key="1">
    <source>
        <dbReference type="SAM" id="MobiDB-lite"/>
    </source>
</evidence>
<reference evidence="2" key="1">
    <citation type="journal article" date="2021" name="Open Biol.">
        <title>Shared evolutionary footprints suggest mitochondrial oxidative damage underlies multiple complex I losses in fungi.</title>
        <authorList>
            <person name="Schikora-Tamarit M.A."/>
            <person name="Marcet-Houben M."/>
            <person name="Nosek J."/>
            <person name="Gabaldon T."/>
        </authorList>
    </citation>
    <scope>NUCLEOTIDE SEQUENCE</scope>
    <source>
        <strain evidence="2">CBS6075</strain>
    </source>
</reference>
<evidence type="ECO:0000313" key="2">
    <source>
        <dbReference type="EMBL" id="KAH3666145.1"/>
    </source>
</evidence>
<feature type="compositionally biased region" description="Acidic residues" evidence="1">
    <location>
        <begin position="169"/>
        <end position="180"/>
    </location>
</feature>